<dbReference type="InterPro" id="IPR004175">
    <property type="entry name" value="RNA_CPDase"/>
</dbReference>
<protein>
    <submittedName>
        <fullName evidence="3">RNA 2',3'-cyclic phosphodiesterase</fullName>
    </submittedName>
</protein>
<dbReference type="PANTHER" id="PTHR35561">
    <property type="entry name" value="RNA 2',3'-CYCLIC PHOSPHODIESTERASE"/>
    <property type="match status" value="1"/>
</dbReference>
<evidence type="ECO:0000256" key="1">
    <source>
        <dbReference type="ARBA" id="ARBA00022801"/>
    </source>
</evidence>
<sequence>MVRTFIALVIPDEWKEYLGKIEGDLMRLMTGLSWVKAENLHVTLRFLGDLGDSGVRRAGEAAGRGAKGHAAFTARLGAPGAFPSMNRPRVLWTGLTEGRDEAIALAKSVNQSLDHGGFGPADKPCKPHIT</sequence>
<dbReference type="PANTHER" id="PTHR35561:SF1">
    <property type="entry name" value="RNA 2',3'-CYCLIC PHOSPHODIESTERASE"/>
    <property type="match status" value="1"/>
</dbReference>
<dbReference type="NCBIfam" id="TIGR02258">
    <property type="entry name" value="2_5_ligase"/>
    <property type="match status" value="1"/>
</dbReference>
<keyword evidence="1" id="KW-0378">Hydrolase</keyword>
<dbReference type="GO" id="GO:0004113">
    <property type="term" value="F:2',3'-cyclic-nucleotide 3'-phosphodiesterase activity"/>
    <property type="evidence" value="ECO:0007669"/>
    <property type="project" value="InterPro"/>
</dbReference>
<dbReference type="Proteomes" id="UP000320913">
    <property type="component" value="Unassembled WGS sequence"/>
</dbReference>
<evidence type="ECO:0000259" key="2">
    <source>
        <dbReference type="Pfam" id="PF02834"/>
    </source>
</evidence>
<dbReference type="SUPFAM" id="SSF55144">
    <property type="entry name" value="LigT-like"/>
    <property type="match status" value="1"/>
</dbReference>
<dbReference type="Gene3D" id="3.90.1140.10">
    <property type="entry name" value="Cyclic phosphodiesterase"/>
    <property type="match status" value="1"/>
</dbReference>
<dbReference type="GO" id="GO:0008664">
    <property type="term" value="F:RNA 2',3'-cyclic 3'-phosphodiesterase activity"/>
    <property type="evidence" value="ECO:0007669"/>
    <property type="project" value="InterPro"/>
</dbReference>
<gene>
    <name evidence="3" type="primary">thpR</name>
    <name evidence="3" type="ORF">E6K75_09495</name>
</gene>
<organism evidence="3 4">
    <name type="scientific">Eiseniibacteriota bacterium</name>
    <dbReference type="NCBI Taxonomy" id="2212470"/>
    <lineage>
        <taxon>Bacteria</taxon>
        <taxon>Candidatus Eiseniibacteriota</taxon>
    </lineage>
</organism>
<dbReference type="AlphaFoldDB" id="A0A538SVJ7"/>
<name>A0A538SVJ7_UNCEI</name>
<evidence type="ECO:0000313" key="3">
    <source>
        <dbReference type="EMBL" id="TMQ55381.1"/>
    </source>
</evidence>
<dbReference type="EMBL" id="VBOV01000262">
    <property type="protein sequence ID" value="TMQ55381.1"/>
    <property type="molecule type" value="Genomic_DNA"/>
</dbReference>
<proteinExistence type="predicted"/>
<feature type="non-terminal residue" evidence="3">
    <location>
        <position position="130"/>
    </location>
</feature>
<accession>A0A538SVJ7</accession>
<evidence type="ECO:0000313" key="4">
    <source>
        <dbReference type="Proteomes" id="UP000320913"/>
    </source>
</evidence>
<dbReference type="InterPro" id="IPR009097">
    <property type="entry name" value="Cyclic_Pdiesterase"/>
</dbReference>
<dbReference type="Pfam" id="PF02834">
    <property type="entry name" value="LigT_PEase"/>
    <property type="match status" value="1"/>
</dbReference>
<dbReference type="InterPro" id="IPR014051">
    <property type="entry name" value="Phosphoesterase_HXTX"/>
</dbReference>
<comment type="caution">
    <text evidence="3">The sequence shown here is derived from an EMBL/GenBank/DDBJ whole genome shotgun (WGS) entry which is preliminary data.</text>
</comment>
<feature type="domain" description="Phosphoesterase HXTX" evidence="2">
    <location>
        <begin position="11"/>
        <end position="92"/>
    </location>
</feature>
<reference evidence="3 4" key="1">
    <citation type="journal article" date="2019" name="Nat. Microbiol.">
        <title>Mediterranean grassland soil C-N compound turnover is dependent on rainfall and depth, and is mediated by genomically divergent microorganisms.</title>
        <authorList>
            <person name="Diamond S."/>
            <person name="Andeer P.F."/>
            <person name="Li Z."/>
            <person name="Crits-Christoph A."/>
            <person name="Burstein D."/>
            <person name="Anantharaman K."/>
            <person name="Lane K.R."/>
            <person name="Thomas B.C."/>
            <person name="Pan C."/>
            <person name="Northen T.R."/>
            <person name="Banfield J.F."/>
        </authorList>
    </citation>
    <scope>NUCLEOTIDE SEQUENCE [LARGE SCALE GENOMIC DNA]</scope>
    <source>
        <strain evidence="3">WS_5</strain>
    </source>
</reference>